<dbReference type="InterPro" id="IPR022353">
    <property type="entry name" value="Insulin_CS"/>
</dbReference>
<dbReference type="InterPro" id="IPR016179">
    <property type="entry name" value="Insulin-like"/>
</dbReference>
<dbReference type="SMART" id="SM00078">
    <property type="entry name" value="IlGF"/>
    <property type="match status" value="1"/>
</dbReference>
<dbReference type="WBParaSite" id="HCON_00055120-00001">
    <property type="protein sequence ID" value="HCON_00055120-00001"/>
    <property type="gene ID" value="HCON_00055120"/>
</dbReference>
<dbReference type="InterPro" id="IPR022352">
    <property type="entry name" value="Ins/IGF/rlx"/>
</dbReference>
<dbReference type="AlphaFoldDB" id="A0A7I4Y6G8"/>
<evidence type="ECO:0000313" key="6">
    <source>
        <dbReference type="WBParaSite" id="HCON_00055120-00001"/>
    </source>
</evidence>
<dbReference type="CDD" id="cd00101">
    <property type="entry name" value="IlGF_like"/>
    <property type="match status" value="1"/>
</dbReference>
<dbReference type="PRINTS" id="PR00276">
    <property type="entry name" value="INSULINFAMLY"/>
</dbReference>
<organism evidence="5 6">
    <name type="scientific">Haemonchus contortus</name>
    <name type="common">Barber pole worm</name>
    <dbReference type="NCBI Taxonomy" id="6289"/>
    <lineage>
        <taxon>Eukaryota</taxon>
        <taxon>Metazoa</taxon>
        <taxon>Ecdysozoa</taxon>
        <taxon>Nematoda</taxon>
        <taxon>Chromadorea</taxon>
        <taxon>Rhabditida</taxon>
        <taxon>Rhabditina</taxon>
        <taxon>Rhabditomorpha</taxon>
        <taxon>Strongyloidea</taxon>
        <taxon>Trichostrongylidae</taxon>
        <taxon>Haemonchus</taxon>
    </lineage>
</organism>
<dbReference type="SUPFAM" id="SSF56994">
    <property type="entry name" value="Insulin-like"/>
    <property type="match status" value="1"/>
</dbReference>
<dbReference type="GO" id="GO:0005576">
    <property type="term" value="C:extracellular region"/>
    <property type="evidence" value="ECO:0007669"/>
    <property type="project" value="InterPro"/>
</dbReference>
<evidence type="ECO:0000259" key="4">
    <source>
        <dbReference type="SMART" id="SM00078"/>
    </source>
</evidence>
<dbReference type="Proteomes" id="UP000025227">
    <property type="component" value="Unplaced"/>
</dbReference>
<dbReference type="PROSITE" id="PS00262">
    <property type="entry name" value="INSULIN"/>
    <property type="match status" value="1"/>
</dbReference>
<evidence type="ECO:0000256" key="2">
    <source>
        <dbReference type="ARBA" id="ARBA00022729"/>
    </source>
</evidence>
<dbReference type="InterPro" id="IPR036438">
    <property type="entry name" value="Insulin-like_sf"/>
</dbReference>
<evidence type="ECO:0000256" key="1">
    <source>
        <dbReference type="ARBA" id="ARBA00009034"/>
    </source>
</evidence>
<keyword evidence="2" id="KW-0732">Signal</keyword>
<reference evidence="6" key="1">
    <citation type="submission" date="2020-12" db="UniProtKB">
        <authorList>
            <consortium name="WormBaseParasite"/>
        </authorList>
    </citation>
    <scope>IDENTIFICATION</scope>
    <source>
        <strain evidence="6">MHco3</strain>
    </source>
</reference>
<name>A0A7I4Y6G8_HAECO</name>
<keyword evidence="3" id="KW-1133">Transmembrane helix</keyword>
<feature type="domain" description="Insulin-like" evidence="4">
    <location>
        <begin position="36"/>
        <end position="92"/>
    </location>
</feature>
<keyword evidence="5" id="KW-1185">Reference proteome</keyword>
<protein>
    <submittedName>
        <fullName evidence="6">IlGF domain-containing protein</fullName>
    </submittedName>
</protein>
<dbReference type="GO" id="GO:0005179">
    <property type="term" value="F:hormone activity"/>
    <property type="evidence" value="ECO:0007669"/>
    <property type="project" value="InterPro"/>
</dbReference>
<evidence type="ECO:0000256" key="3">
    <source>
        <dbReference type="SAM" id="Phobius"/>
    </source>
</evidence>
<accession>A0A7I4Y6G8</accession>
<keyword evidence="3" id="KW-0812">Transmembrane</keyword>
<keyword evidence="3" id="KW-0472">Membrane</keyword>
<comment type="similarity">
    <text evidence="1">Belongs to the insulin family.</text>
</comment>
<sequence length="95" mass="11101">KVTRWEVEMPYLLRLMICALVLTFTVVDVVHSSPQRRFCGKHLTKRLIDLCGAVKTPLPDHWETGRKSSEDQSIVHECCRKSCDDTFMRRYCAEE</sequence>
<feature type="transmembrane region" description="Helical" evidence="3">
    <location>
        <begin position="12"/>
        <end position="31"/>
    </location>
</feature>
<dbReference type="Gene3D" id="1.10.100.10">
    <property type="entry name" value="Insulin-like"/>
    <property type="match status" value="1"/>
</dbReference>
<proteinExistence type="inferred from homology"/>
<dbReference type="OrthoDB" id="10019596at2759"/>
<evidence type="ECO:0000313" key="5">
    <source>
        <dbReference type="Proteomes" id="UP000025227"/>
    </source>
</evidence>